<feature type="transmembrane region" description="Helical" evidence="8">
    <location>
        <begin position="440"/>
        <end position="459"/>
    </location>
</feature>
<dbReference type="Proteomes" id="UP000053961">
    <property type="component" value="Unassembled WGS sequence"/>
</dbReference>
<feature type="transmembrane region" description="Helical" evidence="8">
    <location>
        <begin position="70"/>
        <end position="89"/>
    </location>
</feature>
<evidence type="ECO:0000256" key="7">
    <source>
        <dbReference type="RuleBase" id="RU362091"/>
    </source>
</evidence>
<keyword evidence="3" id="KW-0813">Transport</keyword>
<feature type="transmembrane region" description="Helical" evidence="8">
    <location>
        <begin position="221"/>
        <end position="241"/>
    </location>
</feature>
<dbReference type="InterPro" id="IPR050277">
    <property type="entry name" value="Sodium:Solute_Symporter"/>
</dbReference>
<feature type="transmembrane region" description="Helical" evidence="8">
    <location>
        <begin position="176"/>
        <end position="201"/>
    </location>
</feature>
<reference evidence="11 12" key="2">
    <citation type="journal article" date="2015" name="MBio">
        <title>Genome-Resolved Metagenomic Analysis Reveals Roles for Candidate Phyla and Other Microbial Community Members in Biogeochemical Transformations in Oil Reservoirs.</title>
        <authorList>
            <person name="Hu P."/>
            <person name="Tom L."/>
            <person name="Singh A."/>
            <person name="Thomas B.C."/>
            <person name="Baker B.J."/>
            <person name="Piceno Y.M."/>
            <person name="Andersen G.L."/>
            <person name="Banfield J.F."/>
        </authorList>
    </citation>
    <scope>NUCLEOTIDE SEQUENCE [LARGE SCALE GENOMIC DNA]</scope>
    <source>
        <strain evidence="9">57_489</strain>
    </source>
</reference>
<feature type="transmembrane region" description="Helical" evidence="8">
    <location>
        <begin position="6"/>
        <end position="23"/>
    </location>
</feature>
<evidence type="ECO:0000313" key="12">
    <source>
        <dbReference type="Proteomes" id="UP000057043"/>
    </source>
</evidence>
<feature type="transmembrane region" description="Helical" evidence="8">
    <location>
        <begin position="358"/>
        <end position="377"/>
    </location>
</feature>
<evidence type="ECO:0000256" key="4">
    <source>
        <dbReference type="ARBA" id="ARBA00022692"/>
    </source>
</evidence>
<dbReference type="PATRIC" id="fig|301375.6.peg.409"/>
<dbReference type="CDD" id="cd10322">
    <property type="entry name" value="SLC5sbd"/>
    <property type="match status" value="1"/>
</dbReference>
<feature type="transmembrane region" description="Helical" evidence="8">
    <location>
        <begin position="119"/>
        <end position="137"/>
    </location>
</feature>
<proteinExistence type="inferred from homology"/>
<dbReference type="Pfam" id="PF00474">
    <property type="entry name" value="SSF"/>
    <property type="match status" value="1"/>
</dbReference>
<feature type="transmembrane region" description="Helical" evidence="8">
    <location>
        <begin position="383"/>
        <end position="409"/>
    </location>
</feature>
<evidence type="ECO:0000256" key="6">
    <source>
        <dbReference type="ARBA" id="ARBA00023136"/>
    </source>
</evidence>
<gene>
    <name evidence="9" type="ORF">XD72_1865</name>
    <name evidence="10" type="ORF">XE07_0487</name>
</gene>
<dbReference type="InterPro" id="IPR001734">
    <property type="entry name" value="Na/solute_symporter"/>
</dbReference>
<reference evidence="10" key="1">
    <citation type="journal article" date="2015" name="MBio">
        <title>Genome-resolved metagenomic analysis reveals roles for candidate phyla and other microbial community members in biogeochemical transformations in oil reservoirs.</title>
        <authorList>
            <person name="Hu P."/>
            <person name="Tom L."/>
            <person name="Singh A."/>
            <person name="Thomas B.C."/>
            <person name="Baker B.J."/>
            <person name="Piceno Y.M."/>
            <person name="Andersen G.L."/>
            <person name="Banfield J.F."/>
        </authorList>
    </citation>
    <scope>NUCLEOTIDE SEQUENCE [LARGE SCALE GENOMIC DNA]</scope>
    <source>
        <strain evidence="10">56_747</strain>
    </source>
</reference>
<organism evidence="10 11">
    <name type="scientific">Methanothrix harundinacea</name>
    <dbReference type="NCBI Taxonomy" id="301375"/>
    <lineage>
        <taxon>Archaea</taxon>
        <taxon>Methanobacteriati</taxon>
        <taxon>Methanobacteriota</taxon>
        <taxon>Stenosarchaea group</taxon>
        <taxon>Methanomicrobia</taxon>
        <taxon>Methanotrichales</taxon>
        <taxon>Methanotrichaceae</taxon>
        <taxon>Methanothrix</taxon>
    </lineage>
</organism>
<dbReference type="GO" id="GO:0015233">
    <property type="term" value="F:pantothenate transmembrane transporter activity"/>
    <property type="evidence" value="ECO:0007669"/>
    <property type="project" value="TreeGrafter"/>
</dbReference>
<sequence>MINQVLLLAYVVVIVILSIRLRQGTFSGFVISDRNVVYPAVIGIAFTAAYFSAASFLGGGGYGLIAGFPWVIWATLMHVAFACLAWLMAPRIWAMAKSYDAKTVPQLLERRYDSPGGRVLLAGIMLVMYTVYLIAIFKGCAHLFEGLLGISYIQGLLVAVVIVAIYYAVGGLPAILWISFIQGIIMLGGAVILYAALLYAGGGTEIWANIPANITSMSGDLLPWQTTVGTAFSISLGLLALPDLLIMIFSAKDGRVVKFAGIYSPIAISIYALAIFSIGILVYGVFTAEELAPYIASPDSLIPFVATSLLPPGFDAVILLAAISAAMSTISAIVLVTTTSLTADTLRFLRPEIPDARVLVLTRVVGLLIIAVSALMARNVPELIVPLVSLSMGVIACCVFIPLIFGIYWDRGTSTGFVCGLVATFGSIVAWNFYGNPLIHPVMVGVVVGTVVYLAASLATKPTDSSQIISVGGGED</sequence>
<dbReference type="PROSITE" id="PS50283">
    <property type="entry name" value="NA_SOLUT_SYMP_3"/>
    <property type="match status" value="1"/>
</dbReference>
<keyword evidence="4 8" id="KW-0812">Transmembrane</keyword>
<comment type="subcellular location">
    <subcellularLocation>
        <location evidence="1">Membrane</location>
        <topology evidence="1">Multi-pass membrane protein</topology>
    </subcellularLocation>
</comment>
<dbReference type="AlphaFoldDB" id="A0A117MD12"/>
<feature type="transmembrane region" description="Helical" evidence="8">
    <location>
        <begin position="316"/>
        <end position="337"/>
    </location>
</feature>
<evidence type="ECO:0000256" key="3">
    <source>
        <dbReference type="ARBA" id="ARBA00022448"/>
    </source>
</evidence>
<dbReference type="GO" id="GO:0005886">
    <property type="term" value="C:plasma membrane"/>
    <property type="evidence" value="ECO:0007669"/>
    <property type="project" value="TreeGrafter"/>
</dbReference>
<evidence type="ECO:0000313" key="11">
    <source>
        <dbReference type="Proteomes" id="UP000053961"/>
    </source>
</evidence>
<evidence type="ECO:0000313" key="10">
    <source>
        <dbReference type="EMBL" id="KUK97332.1"/>
    </source>
</evidence>
<accession>A0A117MD12</accession>
<protein>
    <submittedName>
        <fullName evidence="10">Na+/solute symporter</fullName>
    </submittedName>
</protein>
<feature type="transmembrane region" description="Helical" evidence="8">
    <location>
        <begin position="35"/>
        <end position="58"/>
    </location>
</feature>
<keyword evidence="6 8" id="KW-0472">Membrane</keyword>
<dbReference type="Proteomes" id="UP000057043">
    <property type="component" value="Unassembled WGS sequence"/>
</dbReference>
<evidence type="ECO:0000313" key="9">
    <source>
        <dbReference type="EMBL" id="KUK43757.1"/>
    </source>
</evidence>
<evidence type="ECO:0000256" key="5">
    <source>
        <dbReference type="ARBA" id="ARBA00022989"/>
    </source>
</evidence>
<evidence type="ECO:0000256" key="1">
    <source>
        <dbReference type="ARBA" id="ARBA00004141"/>
    </source>
</evidence>
<dbReference type="EMBL" id="LGFT01000049">
    <property type="protein sequence ID" value="KUK43757.1"/>
    <property type="molecule type" value="Genomic_DNA"/>
</dbReference>
<dbReference type="PANTHER" id="PTHR48086:SF4">
    <property type="entry name" value="SODIUM_PANTOTHENATE SYMPORTER"/>
    <property type="match status" value="1"/>
</dbReference>
<keyword evidence="5 8" id="KW-1133">Transmembrane helix</keyword>
<comment type="similarity">
    <text evidence="2 7">Belongs to the sodium:solute symporter (SSF) (TC 2.A.21) family.</text>
</comment>
<feature type="transmembrane region" description="Helical" evidence="8">
    <location>
        <begin position="416"/>
        <end position="434"/>
    </location>
</feature>
<dbReference type="PANTHER" id="PTHR48086">
    <property type="entry name" value="SODIUM/PROLINE SYMPORTER-RELATED"/>
    <property type="match status" value="1"/>
</dbReference>
<feature type="transmembrane region" description="Helical" evidence="8">
    <location>
        <begin position="262"/>
        <end position="286"/>
    </location>
</feature>
<dbReference type="EMBL" id="LGHB01000003">
    <property type="protein sequence ID" value="KUK97332.1"/>
    <property type="molecule type" value="Genomic_DNA"/>
</dbReference>
<dbReference type="Gene3D" id="1.20.1730.10">
    <property type="entry name" value="Sodium/glucose cotransporter"/>
    <property type="match status" value="1"/>
</dbReference>
<evidence type="ECO:0000256" key="2">
    <source>
        <dbReference type="ARBA" id="ARBA00006434"/>
    </source>
</evidence>
<evidence type="ECO:0000256" key="8">
    <source>
        <dbReference type="SAM" id="Phobius"/>
    </source>
</evidence>
<comment type="caution">
    <text evidence="10">The sequence shown here is derived from an EMBL/GenBank/DDBJ whole genome shotgun (WGS) entry which is preliminary data.</text>
</comment>
<feature type="transmembrane region" description="Helical" evidence="8">
    <location>
        <begin position="149"/>
        <end position="169"/>
    </location>
</feature>
<dbReference type="InterPro" id="IPR038377">
    <property type="entry name" value="Na/Glc_symporter_sf"/>
</dbReference>
<name>A0A117MD12_9EURY</name>